<dbReference type="GeneID" id="37158769"/>
<gene>
    <name evidence="1" type="ORF">BO85DRAFT_305307</name>
</gene>
<organism evidence="1 2">
    <name type="scientific">Aspergillus piperis CBS 112811</name>
    <dbReference type="NCBI Taxonomy" id="1448313"/>
    <lineage>
        <taxon>Eukaryota</taxon>
        <taxon>Fungi</taxon>
        <taxon>Dikarya</taxon>
        <taxon>Ascomycota</taxon>
        <taxon>Pezizomycotina</taxon>
        <taxon>Eurotiomycetes</taxon>
        <taxon>Eurotiomycetidae</taxon>
        <taxon>Eurotiales</taxon>
        <taxon>Aspergillaceae</taxon>
        <taxon>Aspergillus</taxon>
        <taxon>Aspergillus subgen. Circumdati</taxon>
    </lineage>
</organism>
<evidence type="ECO:0000313" key="2">
    <source>
        <dbReference type="Proteomes" id="UP000249526"/>
    </source>
</evidence>
<dbReference type="AlphaFoldDB" id="A0A8G1R1M5"/>
<dbReference type="RefSeq" id="XP_025515449.1">
    <property type="nucleotide sequence ID" value="XM_025655367.1"/>
</dbReference>
<proteinExistence type="predicted"/>
<sequence>MMMIELLSCFDDEVSLSHSQISRSFSFFGSVTRSFQFPSPYYCCNPYFDILGPFSRRWRCICVSVCLLALSLSVQKQALGRILYIHPRNSRSNASLCSAMLCFVARGGRGLALSSLFYLPIFSSPLLIL</sequence>
<reference evidence="1 2" key="1">
    <citation type="submission" date="2018-02" db="EMBL/GenBank/DDBJ databases">
        <title>The genomes of Aspergillus section Nigri reveals drivers in fungal speciation.</title>
        <authorList>
            <consortium name="DOE Joint Genome Institute"/>
            <person name="Vesth T.C."/>
            <person name="Nybo J."/>
            <person name="Theobald S."/>
            <person name="Brandl J."/>
            <person name="Frisvad J.C."/>
            <person name="Nielsen K.F."/>
            <person name="Lyhne E.K."/>
            <person name="Kogle M.E."/>
            <person name="Kuo A."/>
            <person name="Riley R."/>
            <person name="Clum A."/>
            <person name="Nolan M."/>
            <person name="Lipzen A."/>
            <person name="Salamov A."/>
            <person name="Henrissat B."/>
            <person name="Wiebenga A."/>
            <person name="De vries R.P."/>
            <person name="Grigoriev I.V."/>
            <person name="Mortensen U.H."/>
            <person name="Andersen M.R."/>
            <person name="Baker S.E."/>
        </authorList>
    </citation>
    <scope>NUCLEOTIDE SEQUENCE [LARGE SCALE GENOMIC DNA]</scope>
    <source>
        <strain evidence="1 2">CBS 112811</strain>
    </source>
</reference>
<keyword evidence="2" id="KW-1185">Reference proteome</keyword>
<name>A0A8G1R1M5_9EURO</name>
<dbReference type="EMBL" id="KZ825062">
    <property type="protein sequence ID" value="RAH57527.1"/>
    <property type="molecule type" value="Genomic_DNA"/>
</dbReference>
<dbReference type="Proteomes" id="UP000249526">
    <property type="component" value="Unassembled WGS sequence"/>
</dbReference>
<evidence type="ECO:0000313" key="1">
    <source>
        <dbReference type="EMBL" id="RAH57527.1"/>
    </source>
</evidence>
<accession>A0A8G1R1M5</accession>
<protein>
    <submittedName>
        <fullName evidence="1">Uncharacterized protein</fullName>
    </submittedName>
</protein>